<dbReference type="Gene3D" id="1.10.1670.40">
    <property type="match status" value="1"/>
</dbReference>
<dbReference type="CDD" id="cd00056">
    <property type="entry name" value="ENDO3c"/>
    <property type="match status" value="1"/>
</dbReference>
<dbReference type="GO" id="GO:0032131">
    <property type="term" value="F:alkylated DNA binding"/>
    <property type="evidence" value="ECO:0007669"/>
    <property type="project" value="TreeGrafter"/>
</dbReference>
<reference evidence="7 8" key="1">
    <citation type="journal article" date="2015" name="Nature">
        <title>rRNA introns, odd ribosomes, and small enigmatic genomes across a large radiation of phyla.</title>
        <authorList>
            <person name="Brown C.T."/>
            <person name="Hug L.A."/>
            <person name="Thomas B.C."/>
            <person name="Sharon I."/>
            <person name="Castelle C.J."/>
            <person name="Singh A."/>
            <person name="Wilkins M.J."/>
            <person name="Williams K.H."/>
            <person name="Banfield J.F."/>
        </authorList>
    </citation>
    <scope>NUCLEOTIDE SEQUENCE [LARGE SCALE GENOMIC DNA]</scope>
</reference>
<dbReference type="InterPro" id="IPR051912">
    <property type="entry name" value="Alkylbase_DNA_Glycosylase/TA"/>
</dbReference>
<keyword evidence="5" id="KW-0234">DNA repair</keyword>
<dbReference type="InterPro" id="IPR003265">
    <property type="entry name" value="HhH-GPD_domain"/>
</dbReference>
<dbReference type="GO" id="GO:0008725">
    <property type="term" value="F:DNA-3-methyladenine glycosylase activity"/>
    <property type="evidence" value="ECO:0007669"/>
    <property type="project" value="TreeGrafter"/>
</dbReference>
<dbReference type="Pfam" id="PF00730">
    <property type="entry name" value="HhH-GPD"/>
    <property type="match status" value="1"/>
</dbReference>
<dbReference type="EC" id="3.2.2.21" evidence="3"/>
<evidence type="ECO:0000313" key="7">
    <source>
        <dbReference type="EMBL" id="KKT90405.1"/>
    </source>
</evidence>
<name>A0A0G1L3S1_9BACT</name>
<evidence type="ECO:0000256" key="3">
    <source>
        <dbReference type="ARBA" id="ARBA00012000"/>
    </source>
</evidence>
<dbReference type="Proteomes" id="UP000033966">
    <property type="component" value="Unassembled WGS sequence"/>
</dbReference>
<dbReference type="GO" id="GO:0006285">
    <property type="term" value="P:base-excision repair, AP site formation"/>
    <property type="evidence" value="ECO:0007669"/>
    <property type="project" value="TreeGrafter"/>
</dbReference>
<dbReference type="PANTHER" id="PTHR43003">
    <property type="entry name" value="DNA-3-METHYLADENINE GLYCOSYLASE"/>
    <property type="match status" value="1"/>
</dbReference>
<keyword evidence="4" id="KW-0227">DNA damage</keyword>
<proteinExistence type="inferred from homology"/>
<protein>
    <recommendedName>
        <fullName evidence="3">DNA-3-methyladenine glycosylase II</fullName>
        <ecNumber evidence="3">3.2.2.21</ecNumber>
    </recommendedName>
</protein>
<evidence type="ECO:0000259" key="6">
    <source>
        <dbReference type="SMART" id="SM00478"/>
    </source>
</evidence>
<dbReference type="InterPro" id="IPR011257">
    <property type="entry name" value="DNA_glycosylase"/>
</dbReference>
<evidence type="ECO:0000256" key="1">
    <source>
        <dbReference type="ARBA" id="ARBA00000086"/>
    </source>
</evidence>
<comment type="caution">
    <text evidence="7">The sequence shown here is derived from an EMBL/GenBank/DDBJ whole genome shotgun (WGS) entry which is preliminary data.</text>
</comment>
<evidence type="ECO:0000256" key="2">
    <source>
        <dbReference type="ARBA" id="ARBA00010817"/>
    </source>
</evidence>
<dbReference type="GO" id="GO:0005737">
    <property type="term" value="C:cytoplasm"/>
    <property type="evidence" value="ECO:0007669"/>
    <property type="project" value="TreeGrafter"/>
</dbReference>
<feature type="domain" description="HhH-GPD" evidence="6">
    <location>
        <begin position="51"/>
        <end position="205"/>
    </location>
</feature>
<dbReference type="GO" id="GO:0006307">
    <property type="term" value="P:DNA alkylation repair"/>
    <property type="evidence" value="ECO:0007669"/>
    <property type="project" value="TreeGrafter"/>
</dbReference>
<dbReference type="SMART" id="SM00478">
    <property type="entry name" value="ENDO3c"/>
    <property type="match status" value="1"/>
</dbReference>
<dbReference type="SUPFAM" id="SSF48150">
    <property type="entry name" value="DNA-glycosylase"/>
    <property type="match status" value="1"/>
</dbReference>
<dbReference type="GO" id="GO:0032993">
    <property type="term" value="C:protein-DNA complex"/>
    <property type="evidence" value="ECO:0007669"/>
    <property type="project" value="TreeGrafter"/>
</dbReference>
<dbReference type="GO" id="GO:0043916">
    <property type="term" value="F:DNA-7-methylguanine glycosylase activity"/>
    <property type="evidence" value="ECO:0007669"/>
    <property type="project" value="TreeGrafter"/>
</dbReference>
<organism evidence="7 8">
    <name type="scientific">Candidatus Jorgensenbacteria bacterium GW2011_GWA2_45_13</name>
    <dbReference type="NCBI Taxonomy" id="1618662"/>
    <lineage>
        <taxon>Bacteria</taxon>
        <taxon>Candidatus Joergenseniibacteriota</taxon>
    </lineage>
</organism>
<dbReference type="AlphaFoldDB" id="A0A0G1L3S1"/>
<comment type="catalytic activity">
    <reaction evidence="1">
        <text>Hydrolysis of alkylated DNA, releasing 3-methyladenine, 3-methylguanine, 7-methylguanine and 7-methyladenine.</text>
        <dbReference type="EC" id="3.2.2.21"/>
    </reaction>
</comment>
<gene>
    <name evidence="7" type="ORF">UW92_C0039G0004</name>
</gene>
<dbReference type="EMBL" id="LCKF01000039">
    <property type="protein sequence ID" value="KKT90405.1"/>
    <property type="molecule type" value="Genomic_DNA"/>
</dbReference>
<evidence type="ECO:0000256" key="5">
    <source>
        <dbReference type="ARBA" id="ARBA00023204"/>
    </source>
</evidence>
<dbReference type="Gene3D" id="1.10.340.30">
    <property type="entry name" value="Hypothetical protein, domain 2"/>
    <property type="match status" value="1"/>
</dbReference>
<sequence>MPHKKEATHILRHFKRVDPAIHKILHEVPLELLRPVRGPKLYFLKLCRDIIYQQLAGKAAEAIYRRFINLFPSQNPSPEEVLKISEKKLRSCGLSTQKMRYLHDLAEKVSKKELILHKLRALENEEVVTELVKVKGIGRWTAEMFLIFTLGREDVFSFGDFGLAKGLEILYGAKRVNSQKKVDAITKRWSPYRSYASLAVWYVKDGKW</sequence>
<comment type="similarity">
    <text evidence="2">Belongs to the alkylbase DNA glycosidase AlkA family.</text>
</comment>
<accession>A0A0G1L3S1</accession>
<dbReference type="FunFam" id="1.10.340.30:FF:000004">
    <property type="entry name" value="DNA-3-methyladenine glycosylase II"/>
    <property type="match status" value="1"/>
</dbReference>
<dbReference type="PANTHER" id="PTHR43003:SF5">
    <property type="entry name" value="DNA-3-METHYLADENINE GLYCOSYLASE"/>
    <property type="match status" value="1"/>
</dbReference>
<evidence type="ECO:0000313" key="8">
    <source>
        <dbReference type="Proteomes" id="UP000033966"/>
    </source>
</evidence>
<evidence type="ECO:0000256" key="4">
    <source>
        <dbReference type="ARBA" id="ARBA00022763"/>
    </source>
</evidence>